<dbReference type="EMBL" id="CP045643">
    <property type="protein sequence ID" value="QFZ72578.1"/>
    <property type="molecule type" value="Genomic_DNA"/>
</dbReference>
<dbReference type="KEGG" id="sfy:GFH48_04230"/>
<dbReference type="AlphaFoldDB" id="A0A5Q0L6R5"/>
<gene>
    <name evidence="2" type="ORF">GFH48_04230</name>
</gene>
<evidence type="ECO:0000313" key="3">
    <source>
        <dbReference type="Proteomes" id="UP000326179"/>
    </source>
</evidence>
<sequence length="123" mass="13478">MDSTHTARRRRPEEDLAGRPHAEPVAGHQAHTPIYAQLVAEWRAKGRTTPDRREVFEVLWASFAAPDPSGSEPWPAGSRADRRPVGPPPRPSDPRTERVSGEEEGEAAEQVPAVPVPRGLPGR</sequence>
<feature type="compositionally biased region" description="Basic residues" evidence="1">
    <location>
        <begin position="1"/>
        <end position="10"/>
    </location>
</feature>
<feature type="region of interest" description="Disordered" evidence="1">
    <location>
        <begin position="63"/>
        <end position="123"/>
    </location>
</feature>
<keyword evidence="3" id="KW-1185">Reference proteome</keyword>
<feature type="region of interest" description="Disordered" evidence="1">
    <location>
        <begin position="1"/>
        <end position="32"/>
    </location>
</feature>
<accession>A0A5Q0L6R5</accession>
<protein>
    <submittedName>
        <fullName evidence="2">Uncharacterized protein</fullName>
    </submittedName>
</protein>
<evidence type="ECO:0000256" key="1">
    <source>
        <dbReference type="SAM" id="MobiDB-lite"/>
    </source>
</evidence>
<evidence type="ECO:0000313" key="2">
    <source>
        <dbReference type="EMBL" id="QFZ72578.1"/>
    </source>
</evidence>
<feature type="compositionally biased region" description="Basic and acidic residues" evidence="1">
    <location>
        <begin position="92"/>
        <end position="101"/>
    </location>
</feature>
<dbReference type="Proteomes" id="UP000326179">
    <property type="component" value="Chromosome"/>
</dbReference>
<proteinExistence type="predicted"/>
<organism evidence="2 3">
    <name type="scientific">Streptomyces fagopyri</name>
    <dbReference type="NCBI Taxonomy" id="2662397"/>
    <lineage>
        <taxon>Bacteria</taxon>
        <taxon>Bacillati</taxon>
        <taxon>Actinomycetota</taxon>
        <taxon>Actinomycetes</taxon>
        <taxon>Kitasatosporales</taxon>
        <taxon>Streptomycetaceae</taxon>
        <taxon>Streptomyces</taxon>
    </lineage>
</organism>
<reference evidence="2 3" key="1">
    <citation type="submission" date="2019-10" db="EMBL/GenBank/DDBJ databases">
        <title>A novel species.</title>
        <authorList>
            <person name="Gao J."/>
        </authorList>
    </citation>
    <scope>NUCLEOTIDE SEQUENCE [LARGE SCALE GENOMIC DNA]</scope>
    <source>
        <strain evidence="2 3">QMT-28</strain>
    </source>
</reference>
<feature type="compositionally biased region" description="Basic and acidic residues" evidence="1">
    <location>
        <begin position="11"/>
        <end position="22"/>
    </location>
</feature>
<dbReference type="RefSeq" id="WP_153286944.1">
    <property type="nucleotide sequence ID" value="NZ_CP045643.1"/>
</dbReference>
<name>A0A5Q0L6R5_9ACTN</name>